<proteinExistence type="predicted"/>
<evidence type="ECO:0000313" key="3">
    <source>
        <dbReference type="Proteomes" id="UP000886998"/>
    </source>
</evidence>
<protein>
    <recommendedName>
        <fullName evidence="1">Reverse transcriptase domain-containing protein</fullName>
    </recommendedName>
</protein>
<dbReference type="InterPro" id="IPR000477">
    <property type="entry name" value="RT_dom"/>
</dbReference>
<dbReference type="OrthoDB" id="6434707at2759"/>
<comment type="caution">
    <text evidence="2">The sequence shown here is derived from an EMBL/GenBank/DDBJ whole genome shotgun (WGS) entry which is preliminary data.</text>
</comment>
<organism evidence="2 3">
    <name type="scientific">Trichonephila inaurata madagascariensis</name>
    <dbReference type="NCBI Taxonomy" id="2747483"/>
    <lineage>
        <taxon>Eukaryota</taxon>
        <taxon>Metazoa</taxon>
        <taxon>Ecdysozoa</taxon>
        <taxon>Arthropoda</taxon>
        <taxon>Chelicerata</taxon>
        <taxon>Arachnida</taxon>
        <taxon>Araneae</taxon>
        <taxon>Araneomorphae</taxon>
        <taxon>Entelegynae</taxon>
        <taxon>Araneoidea</taxon>
        <taxon>Nephilidae</taxon>
        <taxon>Trichonephila</taxon>
        <taxon>Trichonephila inaurata</taxon>
    </lineage>
</organism>
<reference evidence="2" key="1">
    <citation type="submission" date="2020-08" db="EMBL/GenBank/DDBJ databases">
        <title>Multicomponent nature underlies the extraordinary mechanical properties of spider dragline silk.</title>
        <authorList>
            <person name="Kono N."/>
            <person name="Nakamura H."/>
            <person name="Mori M."/>
            <person name="Yoshida Y."/>
            <person name="Ohtoshi R."/>
            <person name="Malay A.D."/>
            <person name="Moran D.A.P."/>
            <person name="Tomita M."/>
            <person name="Numata K."/>
            <person name="Arakawa K."/>
        </authorList>
    </citation>
    <scope>NUCLEOTIDE SEQUENCE</scope>
</reference>
<evidence type="ECO:0000259" key="1">
    <source>
        <dbReference type="PROSITE" id="PS50878"/>
    </source>
</evidence>
<name>A0A8X6XN38_9ARAC</name>
<evidence type="ECO:0000313" key="2">
    <source>
        <dbReference type="EMBL" id="GFY57023.1"/>
    </source>
</evidence>
<dbReference type="AlphaFoldDB" id="A0A8X6XN38"/>
<dbReference type="Pfam" id="PF00078">
    <property type="entry name" value="RVT_1"/>
    <property type="match status" value="1"/>
</dbReference>
<dbReference type="PROSITE" id="PS50878">
    <property type="entry name" value="RT_POL"/>
    <property type="match status" value="1"/>
</dbReference>
<sequence>MHHWIELHIRSKFGAAVTKNRQTRQGLPQGSVLSPILFNIAINDLVPYLINSYPGVQTILLADELVLWYGDQDIHIIQD</sequence>
<dbReference type="EMBL" id="BMAV01011264">
    <property type="protein sequence ID" value="GFY57023.1"/>
    <property type="molecule type" value="Genomic_DNA"/>
</dbReference>
<dbReference type="Proteomes" id="UP000886998">
    <property type="component" value="Unassembled WGS sequence"/>
</dbReference>
<keyword evidence="3" id="KW-1185">Reference proteome</keyword>
<feature type="domain" description="Reverse transcriptase" evidence="1">
    <location>
        <begin position="1"/>
        <end position="79"/>
    </location>
</feature>
<gene>
    <name evidence="2" type="ORF">TNIN_124651</name>
</gene>
<accession>A0A8X6XN38</accession>